<organism evidence="2 3">
    <name type="scientific">Reticulomyxa filosa</name>
    <dbReference type="NCBI Taxonomy" id="46433"/>
    <lineage>
        <taxon>Eukaryota</taxon>
        <taxon>Sar</taxon>
        <taxon>Rhizaria</taxon>
        <taxon>Retaria</taxon>
        <taxon>Foraminifera</taxon>
        <taxon>Monothalamids</taxon>
        <taxon>Reticulomyxidae</taxon>
        <taxon>Reticulomyxa</taxon>
    </lineage>
</organism>
<gene>
    <name evidence="2" type="ORF">RFI_11580</name>
</gene>
<name>X6NJM5_RETFI</name>
<keyword evidence="3" id="KW-1185">Reference proteome</keyword>
<dbReference type="Proteomes" id="UP000023152">
    <property type="component" value="Unassembled WGS sequence"/>
</dbReference>
<proteinExistence type="predicted"/>
<comment type="caution">
    <text evidence="2">The sequence shown here is derived from an EMBL/GenBank/DDBJ whole genome shotgun (WGS) entry which is preliminary data.</text>
</comment>
<evidence type="ECO:0000256" key="1">
    <source>
        <dbReference type="SAM" id="MobiDB-lite"/>
    </source>
</evidence>
<evidence type="ECO:0000313" key="3">
    <source>
        <dbReference type="Proteomes" id="UP000023152"/>
    </source>
</evidence>
<dbReference type="EMBL" id="ASPP01008433">
    <property type="protein sequence ID" value="ETO25557.1"/>
    <property type="molecule type" value="Genomic_DNA"/>
</dbReference>
<reference evidence="2 3" key="1">
    <citation type="journal article" date="2013" name="Curr. Biol.">
        <title>The Genome of the Foraminiferan Reticulomyxa filosa.</title>
        <authorList>
            <person name="Glockner G."/>
            <person name="Hulsmann N."/>
            <person name="Schleicher M."/>
            <person name="Noegel A.A."/>
            <person name="Eichinger L."/>
            <person name="Gallinger C."/>
            <person name="Pawlowski J."/>
            <person name="Sierra R."/>
            <person name="Euteneuer U."/>
            <person name="Pillet L."/>
            <person name="Moustafa A."/>
            <person name="Platzer M."/>
            <person name="Groth M."/>
            <person name="Szafranski K."/>
            <person name="Schliwa M."/>
        </authorList>
    </citation>
    <scope>NUCLEOTIDE SEQUENCE [LARGE SCALE GENOMIC DNA]</scope>
</reference>
<protein>
    <submittedName>
        <fullName evidence="2">Uncharacterized protein</fullName>
    </submittedName>
</protein>
<feature type="region of interest" description="Disordered" evidence="1">
    <location>
        <begin position="65"/>
        <end position="94"/>
    </location>
</feature>
<evidence type="ECO:0000313" key="2">
    <source>
        <dbReference type="EMBL" id="ETO25557.1"/>
    </source>
</evidence>
<accession>X6NJM5</accession>
<dbReference type="AlphaFoldDB" id="X6NJM5"/>
<feature type="compositionally biased region" description="Basic and acidic residues" evidence="1">
    <location>
        <begin position="65"/>
        <end position="76"/>
    </location>
</feature>
<sequence length="239" mass="27313">MSNKYEGPFSHKLKLDNGNSNVPSGIKQCLGAANTPIQSLGKVCRQVKAKDKWDDEQIFCEKKKKKDGNEENEEKKRKVGTMDNSNKTKKGTAEVSEVIAQKPWPVKEATNQELDERRGSKYFRRTSLLHSIMQEQKRHSVSLATIATNTTAAITTTTITTSATNQKKEIYDQDKRILSGFQNPFFFFPLLKKKTKTGDTQTPPLPELCDRRSKKNRFNNRHDGKCFLLFVVEERKKGR</sequence>